<dbReference type="AlphaFoldDB" id="A0A8H7IXL4"/>
<evidence type="ECO:0000313" key="1">
    <source>
        <dbReference type="EMBL" id="KAF9692969.1"/>
    </source>
</evidence>
<comment type="caution">
    <text evidence="1">The sequence shown here is derived from an EMBL/GenBank/DDBJ whole genome shotgun (WGS) entry which is preliminary data.</text>
</comment>
<accession>A0A8H7IXL4</accession>
<evidence type="ECO:0000313" key="2">
    <source>
        <dbReference type="Proteomes" id="UP000651452"/>
    </source>
</evidence>
<proteinExistence type="predicted"/>
<gene>
    <name evidence="1" type="ORF">EKO04_009213</name>
</gene>
<dbReference type="OrthoDB" id="3710684at2759"/>
<sequence>MLERDITPPRYTRFRSARHPHVHAVPEDTLTAYSTKTPASLRQDAKCEDLACRRQQERNRHERARFLYENYDKEIPGGLICYNCGVFHPRILRGKQDLPAYPVHCKASTRPKSLKDFLQHRTEFSVAIMYYIYVPWLQVHQTARSLRHGPQYGAVTLNYHHAYRSLLGTRCFWQTASKALLVDDRLLVRAQHFSPIGTVIESTPTRLIDQHAELICPHTRSTFLYPSQRANDIMEACRLFCRAHAAASSLSPPPSKETPDTSETRMLHGFVHSRYRCPRCPTEFVIEILPRACFAGAHMMGRTVQQAREYVLCLSHYLDFGACNAPEEREWRALSTWPAERPEGSWGPVGQSWAKGDEAQLDLTGMERISVRFERALRGLGESVS</sequence>
<dbReference type="EMBL" id="RZGK01000017">
    <property type="protein sequence ID" value="KAF9692969.1"/>
    <property type="molecule type" value="Genomic_DNA"/>
</dbReference>
<name>A0A8H7IXL4_9PLEO</name>
<reference evidence="1" key="1">
    <citation type="submission" date="2018-12" db="EMBL/GenBank/DDBJ databases">
        <authorList>
            <person name="Syme R.A."/>
            <person name="Farfan-Caceres L."/>
            <person name="Lichtenzveig J."/>
        </authorList>
    </citation>
    <scope>NUCLEOTIDE SEQUENCE</scope>
    <source>
        <strain evidence="1">Al4</strain>
    </source>
</reference>
<organism evidence="1 2">
    <name type="scientific">Ascochyta lentis</name>
    <dbReference type="NCBI Taxonomy" id="205686"/>
    <lineage>
        <taxon>Eukaryota</taxon>
        <taxon>Fungi</taxon>
        <taxon>Dikarya</taxon>
        <taxon>Ascomycota</taxon>
        <taxon>Pezizomycotina</taxon>
        <taxon>Dothideomycetes</taxon>
        <taxon>Pleosporomycetidae</taxon>
        <taxon>Pleosporales</taxon>
        <taxon>Pleosporineae</taxon>
        <taxon>Didymellaceae</taxon>
        <taxon>Ascochyta</taxon>
    </lineage>
</organism>
<reference evidence="1" key="2">
    <citation type="submission" date="2020-09" db="EMBL/GenBank/DDBJ databases">
        <title>Reference genome assembly for Australian Ascochyta lentis isolate Al4.</title>
        <authorList>
            <person name="Lee R.C."/>
            <person name="Farfan-Caceres L.M."/>
            <person name="Debler J.W."/>
            <person name="Williams A.H."/>
            <person name="Henares B.M."/>
        </authorList>
    </citation>
    <scope>NUCLEOTIDE SEQUENCE</scope>
    <source>
        <strain evidence="1">Al4</strain>
    </source>
</reference>
<protein>
    <submittedName>
        <fullName evidence="1">Uncharacterized protein</fullName>
    </submittedName>
</protein>
<dbReference type="Proteomes" id="UP000651452">
    <property type="component" value="Unassembled WGS sequence"/>
</dbReference>
<keyword evidence="2" id="KW-1185">Reference proteome</keyword>